<evidence type="ECO:0000313" key="4">
    <source>
        <dbReference type="Proteomes" id="UP001201262"/>
    </source>
</evidence>
<dbReference type="GO" id="GO:0003676">
    <property type="term" value="F:nucleic acid binding"/>
    <property type="evidence" value="ECO:0007669"/>
    <property type="project" value="InterPro"/>
</dbReference>
<protein>
    <recommendedName>
        <fullName evidence="2">G-patch domain-containing protein</fullName>
    </recommendedName>
</protein>
<reference evidence="3" key="1">
    <citation type="submission" date="2021-12" db="EMBL/GenBank/DDBJ databases">
        <title>Convergent genome expansion in fungi linked to evolution of root-endophyte symbiosis.</title>
        <authorList>
            <consortium name="DOE Joint Genome Institute"/>
            <person name="Ke Y.-H."/>
            <person name="Bonito G."/>
            <person name="Liao H.-L."/>
            <person name="Looney B."/>
            <person name="Rojas-Flechas A."/>
            <person name="Nash J."/>
            <person name="Hameed K."/>
            <person name="Schadt C."/>
            <person name="Martin F."/>
            <person name="Crous P.W."/>
            <person name="Miettinen O."/>
            <person name="Magnuson J.K."/>
            <person name="Labbe J."/>
            <person name="Jacobson D."/>
            <person name="Doktycz M.J."/>
            <person name="Veneault-Fourrey C."/>
            <person name="Kuo A."/>
            <person name="Mondo S."/>
            <person name="Calhoun S."/>
            <person name="Riley R."/>
            <person name="Ohm R."/>
            <person name="LaButti K."/>
            <person name="Andreopoulos B."/>
            <person name="Pangilinan J."/>
            <person name="Nolan M."/>
            <person name="Tritt A."/>
            <person name="Clum A."/>
            <person name="Lipzen A."/>
            <person name="Daum C."/>
            <person name="Barry K."/>
            <person name="Grigoriev I.V."/>
            <person name="Vilgalys R."/>
        </authorList>
    </citation>
    <scope>NUCLEOTIDE SEQUENCE</scope>
    <source>
        <strain evidence="3">PMI_201</strain>
    </source>
</reference>
<dbReference type="AlphaFoldDB" id="A0AAD4KSJ8"/>
<organism evidence="3 4">
    <name type="scientific">Talaromyces proteolyticus</name>
    <dbReference type="NCBI Taxonomy" id="1131652"/>
    <lineage>
        <taxon>Eukaryota</taxon>
        <taxon>Fungi</taxon>
        <taxon>Dikarya</taxon>
        <taxon>Ascomycota</taxon>
        <taxon>Pezizomycotina</taxon>
        <taxon>Eurotiomycetes</taxon>
        <taxon>Eurotiomycetidae</taxon>
        <taxon>Eurotiales</taxon>
        <taxon>Trichocomaceae</taxon>
        <taxon>Talaromyces</taxon>
        <taxon>Talaromyces sect. Bacilispori</taxon>
    </lineage>
</organism>
<proteinExistence type="predicted"/>
<comment type="caution">
    <text evidence="3">The sequence shown here is derived from an EMBL/GenBank/DDBJ whole genome shotgun (WGS) entry which is preliminary data.</text>
</comment>
<keyword evidence="4" id="KW-1185">Reference proteome</keyword>
<dbReference type="PANTHER" id="PTHR20923:SF1">
    <property type="entry name" value="G PATCH DOMAIN AND ANKYRIN REPEAT-CONTAINING PROTEIN 1"/>
    <property type="match status" value="1"/>
</dbReference>
<dbReference type="PROSITE" id="PS50174">
    <property type="entry name" value="G_PATCH"/>
    <property type="match status" value="1"/>
</dbReference>
<dbReference type="Proteomes" id="UP001201262">
    <property type="component" value="Unassembled WGS sequence"/>
</dbReference>
<feature type="region of interest" description="Disordered" evidence="1">
    <location>
        <begin position="237"/>
        <end position="259"/>
    </location>
</feature>
<dbReference type="InterPro" id="IPR000467">
    <property type="entry name" value="G_patch_dom"/>
</dbReference>
<dbReference type="RefSeq" id="XP_046071058.1">
    <property type="nucleotide sequence ID" value="XM_046216312.1"/>
</dbReference>
<dbReference type="EMBL" id="JAJTJA010000007">
    <property type="protein sequence ID" value="KAH8696120.1"/>
    <property type="molecule type" value="Genomic_DNA"/>
</dbReference>
<dbReference type="PANTHER" id="PTHR20923">
    <property type="entry name" value="BAT4 PROTEIN-RELATED"/>
    <property type="match status" value="1"/>
</dbReference>
<gene>
    <name evidence="3" type="ORF">BGW36DRAFT_380296</name>
</gene>
<evidence type="ECO:0000313" key="3">
    <source>
        <dbReference type="EMBL" id="KAH8696120.1"/>
    </source>
</evidence>
<evidence type="ECO:0000259" key="2">
    <source>
        <dbReference type="PROSITE" id="PS50174"/>
    </source>
</evidence>
<dbReference type="InterPro" id="IPR039146">
    <property type="entry name" value="GPANK1"/>
</dbReference>
<sequence>MSSPVYDDEDYVVPLEDQRVFGAGIKRKRVPFVRASDDLQTTFAKDTTEPSATVADKYFAIVMSKKRRKEEERLEKQRNDDNIITAEELASAPATSTTLPAANTQQQLLHTEDTTPSAHITSCEICSLPIAKDSAGEKYFENETELPSKPPNTPHEASIAHQVCLEHSHPPSHLDRTSRGFRYLASYGWDPDNRIGLGMAGRTGIREPIKTKAKNDTIGLGLNVDESTTAAKKKLRQQHQEQHQKLNAKQVRNGQIADRKKGDKLRELFYGSDDIQRYLGET</sequence>
<accession>A0AAD4KSJ8</accession>
<evidence type="ECO:0000256" key="1">
    <source>
        <dbReference type="SAM" id="MobiDB-lite"/>
    </source>
</evidence>
<dbReference type="Pfam" id="PF01585">
    <property type="entry name" value="G-patch"/>
    <property type="match status" value="1"/>
</dbReference>
<dbReference type="GeneID" id="70246599"/>
<name>A0AAD4KSJ8_9EURO</name>
<feature type="domain" description="G-patch" evidence="2">
    <location>
        <begin position="176"/>
        <end position="225"/>
    </location>
</feature>